<dbReference type="AlphaFoldDB" id="A0A017TFU1"/>
<evidence type="ECO:0000313" key="3">
    <source>
        <dbReference type="Proteomes" id="UP000019678"/>
    </source>
</evidence>
<evidence type="ECO:0000313" key="2">
    <source>
        <dbReference type="EMBL" id="EYF08153.1"/>
    </source>
</evidence>
<keyword evidence="3" id="KW-1185">Reference proteome</keyword>
<protein>
    <submittedName>
        <fullName evidence="2">Uncharacterized protein</fullName>
    </submittedName>
</protein>
<feature type="compositionally biased region" description="Polar residues" evidence="1">
    <location>
        <begin position="74"/>
        <end position="83"/>
    </location>
</feature>
<evidence type="ECO:0000256" key="1">
    <source>
        <dbReference type="SAM" id="MobiDB-lite"/>
    </source>
</evidence>
<dbReference type="STRING" id="1192034.CAP_5913"/>
<organism evidence="2 3">
    <name type="scientific">Chondromyces apiculatus DSM 436</name>
    <dbReference type="NCBI Taxonomy" id="1192034"/>
    <lineage>
        <taxon>Bacteria</taxon>
        <taxon>Pseudomonadati</taxon>
        <taxon>Myxococcota</taxon>
        <taxon>Polyangia</taxon>
        <taxon>Polyangiales</taxon>
        <taxon>Polyangiaceae</taxon>
        <taxon>Chondromyces</taxon>
    </lineage>
</organism>
<accession>A0A017TFU1</accession>
<gene>
    <name evidence="2" type="ORF">CAP_5913</name>
</gene>
<feature type="compositionally biased region" description="Basic residues" evidence="1">
    <location>
        <begin position="9"/>
        <end position="18"/>
    </location>
</feature>
<feature type="region of interest" description="Disordered" evidence="1">
    <location>
        <begin position="74"/>
        <end position="111"/>
    </location>
</feature>
<dbReference type="Proteomes" id="UP000019678">
    <property type="component" value="Unassembled WGS sequence"/>
</dbReference>
<comment type="caution">
    <text evidence="2">The sequence shown here is derived from an EMBL/GenBank/DDBJ whole genome shotgun (WGS) entry which is preliminary data.</text>
</comment>
<sequence>MPWSACDWRRRRRRRRRPPSTCDNGRHELSSAGFVGLTVWGWGSAARGLSFNTQAVSYAYPAGASIQPINTVTVPAMPQSSSPPDARARTPAPLRFRADPPTLPHRPHPQHARVFGVLPAETG</sequence>
<dbReference type="EMBL" id="ASRX01000005">
    <property type="protein sequence ID" value="EYF08153.1"/>
    <property type="molecule type" value="Genomic_DNA"/>
</dbReference>
<feature type="region of interest" description="Disordered" evidence="1">
    <location>
        <begin position="1"/>
        <end position="28"/>
    </location>
</feature>
<proteinExistence type="predicted"/>
<reference evidence="2 3" key="1">
    <citation type="submission" date="2013-05" db="EMBL/GenBank/DDBJ databases">
        <title>Genome assembly of Chondromyces apiculatus DSM 436.</title>
        <authorList>
            <person name="Sharma G."/>
            <person name="Khatri I."/>
            <person name="Kaur C."/>
            <person name="Mayilraj S."/>
            <person name="Subramanian S."/>
        </authorList>
    </citation>
    <scope>NUCLEOTIDE SEQUENCE [LARGE SCALE GENOMIC DNA]</scope>
    <source>
        <strain evidence="2 3">DSM 436</strain>
    </source>
</reference>
<name>A0A017TFU1_9BACT</name>